<feature type="chain" id="PRO_5046984848" description="Secreted protein" evidence="2">
    <location>
        <begin position="27"/>
        <end position="172"/>
    </location>
</feature>
<evidence type="ECO:0000256" key="1">
    <source>
        <dbReference type="SAM" id="MobiDB-lite"/>
    </source>
</evidence>
<evidence type="ECO:0008006" key="5">
    <source>
        <dbReference type="Google" id="ProtNLM"/>
    </source>
</evidence>
<keyword evidence="4" id="KW-1185">Reference proteome</keyword>
<accession>A0ABU7RKM0</accession>
<sequence length="172" mass="18450">MNIRMFGNLPSVVVVGAMLVALTGCGGGPNGQAAPTPTTTPPSALDVAQCMRANGHPDFPDPVRDDEGNWTFPDSLRNVPVPEACATLLTDQKAGEQDSALSAEEMAQRRRYSACMRENGVPDFPDPDSDGNFPVSDRLRAMNDSPMMRDARQACREHEPPRVVKPSRSAGA</sequence>
<keyword evidence="2" id="KW-0732">Signal</keyword>
<organism evidence="3 4">
    <name type="scientific">Plantactinospora sonchi</name>
    <dbReference type="NCBI Taxonomy" id="1544735"/>
    <lineage>
        <taxon>Bacteria</taxon>
        <taxon>Bacillati</taxon>
        <taxon>Actinomycetota</taxon>
        <taxon>Actinomycetes</taxon>
        <taxon>Micromonosporales</taxon>
        <taxon>Micromonosporaceae</taxon>
        <taxon>Plantactinospora</taxon>
    </lineage>
</organism>
<dbReference type="RefSeq" id="WP_331212137.1">
    <property type="nucleotide sequence ID" value="NZ_JAZGQK010000001.1"/>
</dbReference>
<feature type="region of interest" description="Disordered" evidence="1">
    <location>
        <begin position="121"/>
        <end position="172"/>
    </location>
</feature>
<feature type="signal peptide" evidence="2">
    <location>
        <begin position="1"/>
        <end position="26"/>
    </location>
</feature>
<reference evidence="3 4" key="1">
    <citation type="submission" date="2024-01" db="EMBL/GenBank/DDBJ databases">
        <title>Genome insights into Plantactinospora sonchi sp. nov.</title>
        <authorList>
            <person name="Wang L."/>
        </authorList>
    </citation>
    <scope>NUCLEOTIDE SEQUENCE [LARGE SCALE GENOMIC DNA]</scope>
    <source>
        <strain evidence="3 4">NEAU-QY2</strain>
    </source>
</reference>
<dbReference type="Proteomes" id="UP001332243">
    <property type="component" value="Unassembled WGS sequence"/>
</dbReference>
<gene>
    <name evidence="3" type="ORF">V1633_00825</name>
</gene>
<protein>
    <recommendedName>
        <fullName evidence="5">Secreted protein</fullName>
    </recommendedName>
</protein>
<dbReference type="EMBL" id="JAZGQK010000001">
    <property type="protein sequence ID" value="MEE6257031.1"/>
    <property type="molecule type" value="Genomic_DNA"/>
</dbReference>
<evidence type="ECO:0000313" key="3">
    <source>
        <dbReference type="EMBL" id="MEE6257031.1"/>
    </source>
</evidence>
<name>A0ABU7RKM0_9ACTN</name>
<proteinExistence type="predicted"/>
<dbReference type="PROSITE" id="PS51257">
    <property type="entry name" value="PROKAR_LIPOPROTEIN"/>
    <property type="match status" value="1"/>
</dbReference>
<feature type="compositionally biased region" description="Basic and acidic residues" evidence="1">
    <location>
        <begin position="137"/>
        <end position="162"/>
    </location>
</feature>
<evidence type="ECO:0000313" key="4">
    <source>
        <dbReference type="Proteomes" id="UP001332243"/>
    </source>
</evidence>
<comment type="caution">
    <text evidence="3">The sequence shown here is derived from an EMBL/GenBank/DDBJ whole genome shotgun (WGS) entry which is preliminary data.</text>
</comment>
<evidence type="ECO:0000256" key="2">
    <source>
        <dbReference type="SAM" id="SignalP"/>
    </source>
</evidence>